<dbReference type="GeneID" id="36596175"/>
<evidence type="ECO:0000256" key="2">
    <source>
        <dbReference type="SAM" id="MobiDB-lite"/>
    </source>
</evidence>
<dbReference type="Proteomes" id="UP000235371">
    <property type="component" value="Unassembled WGS sequence"/>
</dbReference>
<evidence type="ECO:0000256" key="1">
    <source>
        <dbReference type="SAM" id="Coils"/>
    </source>
</evidence>
<gene>
    <name evidence="3" type="ORF">K444DRAFT_705120</name>
</gene>
<keyword evidence="4" id="KW-1185">Reference proteome</keyword>
<feature type="region of interest" description="Disordered" evidence="2">
    <location>
        <begin position="295"/>
        <end position="317"/>
    </location>
</feature>
<name>A0A2J6TNP8_9HELO</name>
<dbReference type="OrthoDB" id="10355089at2759"/>
<evidence type="ECO:0000313" key="3">
    <source>
        <dbReference type="EMBL" id="PMD64646.1"/>
    </source>
</evidence>
<sequence length="485" mass="53367">MQHQHHQSYPVTGPNHAAAVPRPALRRVKGSNALHATISIPHEIASSSASSVPAPEPARMNKSPSQVQVAEPTQQAITASDPRQICMSPVEEGQSPSYKMEDMESKETQESCQHLPPNLSSISSVLSIPSPTPSPSPSSFGQKTPSENHQALDLGGLAVPITPPARPRGLDVVRSVSMPDVWNRQRVKRSCIFRFRGEQVRRNRLSKRMPGDLSKEVEVERALVPANAVCEVLQRRVDGLEQRIVELRAEFQEEKKMKVSEDRKGGSYRDHRIEEGKEVGVLRVELVEQRGVQMQLQGSSASAELEQGPGSQKSSMMGKVGSTLALEHGVHTQDPSRHNQEYGCLSSILHEQELAGSFPEMPGRQSSSHPRESVGSAEFIHELPATPSYELLVRPIKEHEGTAESVQLILTYGLESEIPYQLSDVDCAFLGLPELFAWTDVDEQDAKPCAAELEAGPSFHGADKFREKGWETSMSAPWAHIHMNP</sequence>
<reference evidence="3 4" key="1">
    <citation type="submission" date="2016-04" db="EMBL/GenBank/DDBJ databases">
        <title>A degradative enzymes factory behind the ericoid mycorrhizal symbiosis.</title>
        <authorList>
            <consortium name="DOE Joint Genome Institute"/>
            <person name="Martino E."/>
            <person name="Morin E."/>
            <person name="Grelet G."/>
            <person name="Kuo A."/>
            <person name="Kohler A."/>
            <person name="Daghino S."/>
            <person name="Barry K."/>
            <person name="Choi C."/>
            <person name="Cichocki N."/>
            <person name="Clum A."/>
            <person name="Copeland A."/>
            <person name="Hainaut M."/>
            <person name="Haridas S."/>
            <person name="Labutti K."/>
            <person name="Lindquist E."/>
            <person name="Lipzen A."/>
            <person name="Khouja H.-R."/>
            <person name="Murat C."/>
            <person name="Ohm R."/>
            <person name="Olson A."/>
            <person name="Spatafora J."/>
            <person name="Veneault-Fourrey C."/>
            <person name="Henrissat B."/>
            <person name="Grigoriev I."/>
            <person name="Martin F."/>
            <person name="Perotto S."/>
        </authorList>
    </citation>
    <scope>NUCLEOTIDE SEQUENCE [LARGE SCALE GENOMIC DNA]</scope>
    <source>
        <strain evidence="3 4">E</strain>
    </source>
</reference>
<keyword evidence="1" id="KW-0175">Coiled coil</keyword>
<proteinExistence type="predicted"/>
<accession>A0A2J6TNP8</accession>
<protein>
    <submittedName>
        <fullName evidence="3">Uncharacterized protein</fullName>
    </submittedName>
</protein>
<dbReference type="InParanoid" id="A0A2J6TNP8"/>
<feature type="compositionally biased region" description="Polar residues" evidence="2">
    <location>
        <begin position="62"/>
        <end position="78"/>
    </location>
</feature>
<feature type="region of interest" description="Disordered" evidence="2">
    <location>
        <begin position="45"/>
        <end position="147"/>
    </location>
</feature>
<organism evidence="3 4">
    <name type="scientific">Hyaloscypha bicolor E</name>
    <dbReference type="NCBI Taxonomy" id="1095630"/>
    <lineage>
        <taxon>Eukaryota</taxon>
        <taxon>Fungi</taxon>
        <taxon>Dikarya</taxon>
        <taxon>Ascomycota</taxon>
        <taxon>Pezizomycotina</taxon>
        <taxon>Leotiomycetes</taxon>
        <taxon>Helotiales</taxon>
        <taxon>Hyaloscyphaceae</taxon>
        <taxon>Hyaloscypha</taxon>
        <taxon>Hyaloscypha bicolor</taxon>
    </lineage>
</organism>
<dbReference type="AlphaFoldDB" id="A0A2J6TNP8"/>
<feature type="compositionally biased region" description="Low complexity" evidence="2">
    <location>
        <begin position="115"/>
        <end position="129"/>
    </location>
</feature>
<evidence type="ECO:0000313" key="4">
    <source>
        <dbReference type="Proteomes" id="UP000235371"/>
    </source>
</evidence>
<dbReference type="RefSeq" id="XP_024741550.1">
    <property type="nucleotide sequence ID" value="XM_024888099.1"/>
</dbReference>
<feature type="compositionally biased region" description="Basic and acidic residues" evidence="2">
    <location>
        <begin position="99"/>
        <end position="109"/>
    </location>
</feature>
<dbReference type="EMBL" id="KZ613747">
    <property type="protein sequence ID" value="PMD64646.1"/>
    <property type="molecule type" value="Genomic_DNA"/>
</dbReference>
<feature type="coiled-coil region" evidence="1">
    <location>
        <begin position="230"/>
        <end position="257"/>
    </location>
</feature>